<proteinExistence type="predicted"/>
<evidence type="ECO:0000313" key="2">
    <source>
        <dbReference type="WBParaSite" id="ACAC_0000282601-mRNA-1"/>
    </source>
</evidence>
<accession>A0A0K0CYS5</accession>
<keyword evidence="1" id="KW-1185">Reference proteome</keyword>
<dbReference type="Proteomes" id="UP000035642">
    <property type="component" value="Unassembled WGS sequence"/>
</dbReference>
<organism evidence="1 2">
    <name type="scientific">Angiostrongylus cantonensis</name>
    <name type="common">Rat lungworm</name>
    <dbReference type="NCBI Taxonomy" id="6313"/>
    <lineage>
        <taxon>Eukaryota</taxon>
        <taxon>Metazoa</taxon>
        <taxon>Ecdysozoa</taxon>
        <taxon>Nematoda</taxon>
        <taxon>Chromadorea</taxon>
        <taxon>Rhabditida</taxon>
        <taxon>Rhabditina</taxon>
        <taxon>Rhabditomorpha</taxon>
        <taxon>Strongyloidea</taxon>
        <taxon>Metastrongylidae</taxon>
        <taxon>Angiostrongylus</taxon>
    </lineage>
</organism>
<sequence length="122" mass="13840">MKAESSKVTKRRMSAETLELIWHRGIARAAGNRELTSELAKQCRRATKEDIKERRAAVVAYAAEAWKTIGRAHRSFAKYKTEVIALPDLDGAEKSSRKATERIIHDFFPHLFISSSLFPDPI</sequence>
<reference evidence="2" key="2">
    <citation type="submission" date="2017-02" db="UniProtKB">
        <authorList>
            <consortium name="WormBaseParasite"/>
        </authorList>
    </citation>
    <scope>IDENTIFICATION</scope>
</reference>
<evidence type="ECO:0000313" key="1">
    <source>
        <dbReference type="Proteomes" id="UP000035642"/>
    </source>
</evidence>
<name>A0A0K0CYS5_ANGCA</name>
<protein>
    <submittedName>
        <fullName evidence="2">Transposase</fullName>
    </submittedName>
</protein>
<dbReference type="WBParaSite" id="ACAC_0000282601-mRNA-1">
    <property type="protein sequence ID" value="ACAC_0000282601-mRNA-1"/>
    <property type="gene ID" value="ACAC_0000282601"/>
</dbReference>
<reference evidence="1" key="1">
    <citation type="submission" date="2012-09" db="EMBL/GenBank/DDBJ databases">
        <authorList>
            <person name="Martin A.A."/>
        </authorList>
    </citation>
    <scope>NUCLEOTIDE SEQUENCE</scope>
</reference>
<dbReference type="AlphaFoldDB" id="A0A0K0CYS5"/>